<dbReference type="PANTHER" id="PTHR43034:SF2">
    <property type="entry name" value="ION-TRANSLOCATING OXIDOREDUCTASE COMPLEX SUBUNIT C"/>
    <property type="match status" value="1"/>
</dbReference>
<feature type="domain" description="4Fe-4S ferredoxin-type" evidence="4">
    <location>
        <begin position="300"/>
        <end position="330"/>
    </location>
</feature>
<dbReference type="InterPro" id="IPR017896">
    <property type="entry name" value="4Fe4S_Fe-S-bd"/>
</dbReference>
<evidence type="ECO:0000256" key="3">
    <source>
        <dbReference type="ARBA" id="ARBA00023014"/>
    </source>
</evidence>
<evidence type="ECO:0000256" key="2">
    <source>
        <dbReference type="ARBA" id="ARBA00023004"/>
    </source>
</evidence>
<evidence type="ECO:0000313" key="6">
    <source>
        <dbReference type="Proteomes" id="UP001317742"/>
    </source>
</evidence>
<evidence type="ECO:0000313" key="5">
    <source>
        <dbReference type="EMBL" id="BDQ36495.1"/>
    </source>
</evidence>
<sequence>MTKFNFSLKSGDTGPLIKASSPDILHIPMDGMTPIMAAGDQVLGGTKVAIANANDEGDMHSPLAGIIREIQPYAMLVEVRGNDRIKPHEPCSDSGDTLRSWLKDKGVCTRHLVKAATFIINAVPPEPGISIYDPLLRDYRKTLELGLGTVQKIVEPNKMFLVAAKGNRANAFANCTVMHVAPVYPNGLDPLIIKTVTGQEVLPGMLPDNGTILSVKDLYFIGRVMETGRPLTETVMTINGDNHLVAVGTPVGFLAAKADTIIHPGDRVVIGGPLRGLAAVNLEQGVDKDASGLHILRQSEGMKTTDNFCLGCGECERHCPARIMPGLISRCAEFKQFKRAETYHIHSCMECGLCGYWCTAGRPLLQYIRLAKYELALLAGAVQPPRPTPEDIQKGQSGDEPC</sequence>
<dbReference type="Proteomes" id="UP001317742">
    <property type="component" value="Chromosome"/>
</dbReference>
<dbReference type="InterPro" id="IPR010208">
    <property type="entry name" value="Ion_transpt_RnfC/RsxC"/>
</dbReference>
<organism evidence="5 6">
    <name type="scientific">Pseudodesulfovibrio nedwellii</name>
    <dbReference type="NCBI Taxonomy" id="2973072"/>
    <lineage>
        <taxon>Bacteria</taxon>
        <taxon>Pseudomonadati</taxon>
        <taxon>Thermodesulfobacteriota</taxon>
        <taxon>Desulfovibrionia</taxon>
        <taxon>Desulfovibrionales</taxon>
        <taxon>Desulfovibrionaceae</taxon>
    </lineage>
</organism>
<dbReference type="PROSITE" id="PS00198">
    <property type="entry name" value="4FE4S_FER_1"/>
    <property type="match status" value="1"/>
</dbReference>
<dbReference type="RefSeq" id="WP_281762391.1">
    <property type="nucleotide sequence ID" value="NZ_AP026709.1"/>
</dbReference>
<proteinExistence type="predicted"/>
<dbReference type="SUPFAM" id="SSF46548">
    <property type="entry name" value="alpha-helical ferredoxin"/>
    <property type="match status" value="1"/>
</dbReference>
<keyword evidence="2" id="KW-0408">Iron</keyword>
<dbReference type="InterPro" id="IPR037225">
    <property type="entry name" value="Nuo51_FMN-bd_sf"/>
</dbReference>
<dbReference type="PROSITE" id="PS51379">
    <property type="entry name" value="4FE4S_FER_2"/>
    <property type="match status" value="1"/>
</dbReference>
<keyword evidence="1" id="KW-0479">Metal-binding</keyword>
<accession>A0ABN6RZS6</accession>
<keyword evidence="6" id="KW-1185">Reference proteome</keyword>
<dbReference type="Gene3D" id="3.30.70.3270">
    <property type="match status" value="1"/>
</dbReference>
<dbReference type="SUPFAM" id="SSF142019">
    <property type="entry name" value="Nqo1 FMN-binding domain-like"/>
    <property type="match status" value="1"/>
</dbReference>
<evidence type="ECO:0000259" key="4">
    <source>
        <dbReference type="PROSITE" id="PS51379"/>
    </source>
</evidence>
<protein>
    <submittedName>
        <fullName evidence="5">Electron transport complex protein RnfC</fullName>
    </submittedName>
</protein>
<dbReference type="PANTHER" id="PTHR43034">
    <property type="entry name" value="ION-TRANSLOCATING OXIDOREDUCTASE COMPLEX SUBUNIT C"/>
    <property type="match status" value="1"/>
</dbReference>
<name>A0ABN6RZS6_9BACT</name>
<dbReference type="InterPro" id="IPR017900">
    <property type="entry name" value="4Fe4S_Fe_S_CS"/>
</dbReference>
<dbReference type="EMBL" id="AP026709">
    <property type="protein sequence ID" value="BDQ36495.1"/>
    <property type="molecule type" value="Genomic_DNA"/>
</dbReference>
<gene>
    <name evidence="5" type="ORF">SYK_08550</name>
</gene>
<keyword evidence="3" id="KW-0411">Iron-sulfur</keyword>
<evidence type="ECO:0000256" key="1">
    <source>
        <dbReference type="ARBA" id="ARBA00022723"/>
    </source>
</evidence>
<reference evidence="5 6" key="1">
    <citation type="submission" date="2022-08" db="EMBL/GenBank/DDBJ databases">
        <title>Genome Sequence of the sulphate-reducing bacterium, Pseudodesulfovibrio sp. SYK.</title>
        <authorList>
            <person name="Kondo R."/>
            <person name="Kataoka T."/>
        </authorList>
    </citation>
    <scope>NUCLEOTIDE SEQUENCE [LARGE SCALE GENOMIC DNA]</scope>
    <source>
        <strain evidence="5 6">SYK</strain>
    </source>
</reference>